<dbReference type="Gramene" id="TVU16723">
    <property type="protein sequence ID" value="TVU16723"/>
    <property type="gene ID" value="EJB05_40298"/>
</dbReference>
<dbReference type="GO" id="GO:0046872">
    <property type="term" value="F:metal ion binding"/>
    <property type="evidence" value="ECO:0007669"/>
    <property type="project" value="UniProtKB-UniRule"/>
</dbReference>
<feature type="binding site" evidence="16">
    <location>
        <position position="76"/>
    </location>
    <ligand>
        <name>Ca(2+)</name>
        <dbReference type="ChEBI" id="CHEBI:29108"/>
        <label>1</label>
    </ligand>
</feature>
<evidence type="ECO:0000256" key="3">
    <source>
        <dbReference type="ARBA" id="ARBA00006873"/>
    </source>
</evidence>
<feature type="chain" id="PRO_5023937392" description="Peroxidase" evidence="20">
    <location>
        <begin position="16"/>
        <end position="361"/>
    </location>
</feature>
<feature type="domain" description="Plant heme peroxidase family profile" evidence="21">
    <location>
        <begin position="43"/>
        <end position="330"/>
    </location>
</feature>
<evidence type="ECO:0000256" key="20">
    <source>
        <dbReference type="SAM" id="SignalP"/>
    </source>
</evidence>
<dbReference type="Gene3D" id="1.10.420.10">
    <property type="entry name" value="Peroxidase, domain 2"/>
    <property type="match status" value="1"/>
</dbReference>
<comment type="caution">
    <text evidence="22">The sequence shown here is derived from an EMBL/GenBank/DDBJ whole genome shotgun (WGS) entry which is preliminary data.</text>
</comment>
<evidence type="ECO:0000256" key="15">
    <source>
        <dbReference type="PIRSR" id="PIRSR600823-2"/>
    </source>
</evidence>
<feature type="signal peptide" evidence="20">
    <location>
        <begin position="1"/>
        <end position="15"/>
    </location>
</feature>
<dbReference type="Gene3D" id="1.10.520.10">
    <property type="match status" value="1"/>
</dbReference>
<dbReference type="PRINTS" id="PR00458">
    <property type="entry name" value="PEROXIDASE"/>
</dbReference>
<protein>
    <recommendedName>
        <fullName evidence="19">Peroxidase</fullName>
        <ecNumber evidence="19">1.11.1.7</ecNumber>
    </recommendedName>
</protein>
<comment type="catalytic activity">
    <reaction evidence="1 19">
        <text>2 a phenolic donor + H2O2 = 2 a phenolic radical donor + 2 H2O</text>
        <dbReference type="Rhea" id="RHEA:56136"/>
        <dbReference type="ChEBI" id="CHEBI:15377"/>
        <dbReference type="ChEBI" id="CHEBI:16240"/>
        <dbReference type="ChEBI" id="CHEBI:139520"/>
        <dbReference type="ChEBI" id="CHEBI:139521"/>
        <dbReference type="EC" id="1.11.1.7"/>
    </reaction>
</comment>
<feature type="binding site" evidence="16">
    <location>
        <position position="209"/>
    </location>
    <ligand>
        <name>Ca(2+)</name>
        <dbReference type="ChEBI" id="CHEBI:29108"/>
        <label>2</label>
    </ligand>
</feature>
<evidence type="ECO:0000256" key="13">
    <source>
        <dbReference type="ARBA" id="ARBA00023324"/>
    </source>
</evidence>
<dbReference type="InterPro" id="IPR033905">
    <property type="entry name" value="Secretory_peroxidase"/>
</dbReference>
<dbReference type="GO" id="GO:0005576">
    <property type="term" value="C:extracellular region"/>
    <property type="evidence" value="ECO:0007669"/>
    <property type="project" value="UniProtKB-SubCell"/>
</dbReference>
<evidence type="ECO:0000256" key="6">
    <source>
        <dbReference type="ARBA" id="ARBA00022723"/>
    </source>
</evidence>
<keyword evidence="11" id="KW-0325">Glycoprotein</keyword>
<dbReference type="InterPro" id="IPR002016">
    <property type="entry name" value="Haem_peroxidase"/>
</dbReference>
<evidence type="ECO:0000256" key="19">
    <source>
        <dbReference type="RuleBase" id="RU362060"/>
    </source>
</evidence>
<dbReference type="Pfam" id="PF00141">
    <property type="entry name" value="peroxidase"/>
    <property type="match status" value="1"/>
</dbReference>
<comment type="function">
    <text evidence="19">Removal of H(2)O(2), oxidation of toxic reductants, biosynthesis and degradation of lignin, suberization, auxin catabolism, response to environmental stresses such as wounding, pathogen attack and oxidative stress.</text>
</comment>
<evidence type="ECO:0000256" key="5">
    <source>
        <dbReference type="ARBA" id="ARBA00022617"/>
    </source>
</evidence>
<feature type="binding site" evidence="16">
    <location>
        <position position="81"/>
    </location>
    <ligand>
        <name>Ca(2+)</name>
        <dbReference type="ChEBI" id="CHEBI:29108"/>
        <label>1</label>
    </ligand>
</feature>
<dbReference type="FunFam" id="1.10.420.10:FF:000001">
    <property type="entry name" value="Peroxidase"/>
    <property type="match status" value="1"/>
</dbReference>
<keyword evidence="23" id="KW-1185">Reference proteome</keyword>
<proteinExistence type="inferred from homology"/>
<feature type="binding site" evidence="16">
    <location>
        <position position="85"/>
    </location>
    <ligand>
        <name>Ca(2+)</name>
        <dbReference type="ChEBI" id="CHEBI:29108"/>
        <label>1</label>
    </ligand>
</feature>
<gene>
    <name evidence="22" type="ORF">EJB05_40298</name>
</gene>
<evidence type="ECO:0000256" key="8">
    <source>
        <dbReference type="ARBA" id="ARBA00023002"/>
    </source>
</evidence>
<name>A0A5J9TZB5_9POAL</name>
<dbReference type="CDD" id="cd00693">
    <property type="entry name" value="secretory_peroxidase"/>
    <property type="match status" value="1"/>
</dbReference>
<evidence type="ECO:0000256" key="10">
    <source>
        <dbReference type="ARBA" id="ARBA00023157"/>
    </source>
</evidence>
<dbReference type="PRINTS" id="PR00461">
    <property type="entry name" value="PLPEROXIDASE"/>
</dbReference>
<keyword evidence="20" id="KW-0732">Signal</keyword>
<evidence type="ECO:0000256" key="7">
    <source>
        <dbReference type="ARBA" id="ARBA00022837"/>
    </source>
</evidence>
<evidence type="ECO:0000256" key="2">
    <source>
        <dbReference type="ARBA" id="ARBA00004613"/>
    </source>
</evidence>
<feature type="active site" description="Proton acceptor" evidence="14">
    <location>
        <position position="75"/>
    </location>
</feature>
<dbReference type="PROSITE" id="PS50873">
    <property type="entry name" value="PEROXIDASE_4"/>
    <property type="match status" value="1"/>
</dbReference>
<dbReference type="InterPro" id="IPR010255">
    <property type="entry name" value="Haem_peroxidase_sf"/>
</dbReference>
<feature type="binding site" description="axial binding residue" evidence="16">
    <location>
        <position position="208"/>
    </location>
    <ligand>
        <name>heme b</name>
        <dbReference type="ChEBI" id="CHEBI:60344"/>
    </ligand>
    <ligandPart>
        <name>Fe</name>
        <dbReference type="ChEBI" id="CHEBI:18248"/>
    </ligandPart>
</feature>
<comment type="similarity">
    <text evidence="3">Belongs to the peroxidase family. Ascorbate peroxidase subfamily.</text>
</comment>
<evidence type="ECO:0000313" key="22">
    <source>
        <dbReference type="EMBL" id="TVU16723.1"/>
    </source>
</evidence>
<keyword evidence="13 19" id="KW-0376">Hydrogen peroxide</keyword>
<evidence type="ECO:0000256" key="4">
    <source>
        <dbReference type="ARBA" id="ARBA00022559"/>
    </source>
</evidence>
<reference evidence="22 23" key="1">
    <citation type="journal article" date="2019" name="Sci. Rep.">
        <title>A high-quality genome of Eragrostis curvula grass provides insights into Poaceae evolution and supports new strategies to enhance forage quality.</title>
        <authorList>
            <person name="Carballo J."/>
            <person name="Santos B.A.C.M."/>
            <person name="Zappacosta D."/>
            <person name="Garbus I."/>
            <person name="Selva J.P."/>
            <person name="Gallo C.A."/>
            <person name="Diaz A."/>
            <person name="Albertini E."/>
            <person name="Caccamo M."/>
            <person name="Echenique V."/>
        </authorList>
    </citation>
    <scope>NUCLEOTIDE SEQUENCE [LARGE SCALE GENOMIC DNA]</scope>
    <source>
        <strain evidence="23">cv. Victoria</strain>
        <tissue evidence="22">Leaf</tissue>
    </source>
</reference>
<evidence type="ECO:0000313" key="23">
    <source>
        <dbReference type="Proteomes" id="UP000324897"/>
    </source>
</evidence>
<feature type="binding site" evidence="15">
    <location>
        <position position="178"/>
    </location>
    <ligand>
        <name>substrate</name>
    </ligand>
</feature>
<evidence type="ECO:0000256" key="11">
    <source>
        <dbReference type="ARBA" id="ARBA00023180"/>
    </source>
</evidence>
<evidence type="ECO:0000256" key="14">
    <source>
        <dbReference type="PIRSR" id="PIRSR600823-1"/>
    </source>
</evidence>
<keyword evidence="4 19" id="KW-0575">Peroxidase</keyword>
<dbReference type="AlphaFoldDB" id="A0A5J9TZB5"/>
<evidence type="ECO:0000256" key="18">
    <source>
        <dbReference type="PIRSR" id="PIRSR600823-5"/>
    </source>
</evidence>
<evidence type="ECO:0000256" key="12">
    <source>
        <dbReference type="ARBA" id="ARBA00023283"/>
    </source>
</evidence>
<dbReference type="SUPFAM" id="SSF48113">
    <property type="entry name" value="Heme-dependent peroxidases"/>
    <property type="match status" value="1"/>
</dbReference>
<comment type="cofactor">
    <cofactor evidence="16 19">
        <name>Ca(2+)</name>
        <dbReference type="ChEBI" id="CHEBI:29108"/>
    </cofactor>
    <text evidence="16 19">Binds 2 calcium ions per subunit.</text>
</comment>
<comment type="subcellular location">
    <subcellularLocation>
        <location evidence="2 19">Secreted</location>
    </subcellularLocation>
</comment>
<dbReference type="FunFam" id="1.10.520.10:FF:000009">
    <property type="entry name" value="Peroxidase"/>
    <property type="match status" value="1"/>
</dbReference>
<dbReference type="GO" id="GO:0006979">
    <property type="term" value="P:response to oxidative stress"/>
    <property type="evidence" value="ECO:0007669"/>
    <property type="project" value="UniProtKB-UniRule"/>
</dbReference>
<dbReference type="GO" id="GO:0140825">
    <property type="term" value="F:lactoperoxidase activity"/>
    <property type="evidence" value="ECO:0007669"/>
    <property type="project" value="UniProtKB-EC"/>
</dbReference>
<evidence type="ECO:0000259" key="21">
    <source>
        <dbReference type="PROSITE" id="PS50873"/>
    </source>
</evidence>
<organism evidence="22 23">
    <name type="scientific">Eragrostis curvula</name>
    <name type="common">weeping love grass</name>
    <dbReference type="NCBI Taxonomy" id="38414"/>
    <lineage>
        <taxon>Eukaryota</taxon>
        <taxon>Viridiplantae</taxon>
        <taxon>Streptophyta</taxon>
        <taxon>Embryophyta</taxon>
        <taxon>Tracheophyta</taxon>
        <taxon>Spermatophyta</taxon>
        <taxon>Magnoliopsida</taxon>
        <taxon>Liliopsida</taxon>
        <taxon>Poales</taxon>
        <taxon>Poaceae</taxon>
        <taxon>PACMAD clade</taxon>
        <taxon>Chloridoideae</taxon>
        <taxon>Eragrostideae</taxon>
        <taxon>Eragrostidinae</taxon>
        <taxon>Eragrostis</taxon>
    </lineage>
</organism>
<keyword evidence="5 19" id="KW-0349">Heme</keyword>
<feature type="site" description="Transition state stabilizer" evidence="17">
    <location>
        <position position="71"/>
    </location>
</feature>
<dbReference type="PROSITE" id="PS00435">
    <property type="entry name" value="PEROXIDASE_1"/>
    <property type="match status" value="1"/>
</dbReference>
<dbReference type="InterPro" id="IPR000823">
    <property type="entry name" value="Peroxidase_pln"/>
</dbReference>
<dbReference type="Proteomes" id="UP000324897">
    <property type="component" value="Unassembled WGS sequence"/>
</dbReference>
<feature type="disulfide bond" evidence="18">
    <location>
        <begin position="44"/>
        <end position="130"/>
    </location>
</feature>
<feature type="binding site" evidence="16">
    <location>
        <position position="256"/>
    </location>
    <ligand>
        <name>Ca(2+)</name>
        <dbReference type="ChEBI" id="CHEBI:29108"/>
        <label>2</label>
    </ligand>
</feature>
<feature type="disulfide bond" evidence="18">
    <location>
        <begin position="215"/>
        <end position="238"/>
    </location>
</feature>
<comment type="cofactor">
    <cofactor evidence="16 19">
        <name>heme b</name>
        <dbReference type="ChEBI" id="CHEBI:60344"/>
    </cofactor>
    <text evidence="16 19">Binds 1 heme b (iron(II)-protoporphyrin IX) group per subunit.</text>
</comment>
<dbReference type="EC" id="1.11.1.7" evidence="19"/>
<feature type="binding site" evidence="16">
    <location>
        <position position="249"/>
    </location>
    <ligand>
        <name>Ca(2+)</name>
        <dbReference type="ChEBI" id="CHEBI:29108"/>
        <label>2</label>
    </ligand>
</feature>
<keyword evidence="10 18" id="KW-1015">Disulfide bond</keyword>
<dbReference type="GO" id="GO:0042744">
    <property type="term" value="P:hydrogen peroxide catabolic process"/>
    <property type="evidence" value="ECO:0007669"/>
    <property type="project" value="UniProtKB-KW"/>
</dbReference>
<accession>A0A5J9TZB5</accession>
<feature type="non-terminal residue" evidence="22">
    <location>
        <position position="1"/>
    </location>
</feature>
<keyword evidence="6 16" id="KW-0479">Metal-binding</keyword>
<dbReference type="InterPro" id="IPR019794">
    <property type="entry name" value="Peroxidases_AS"/>
</dbReference>
<evidence type="ECO:0000256" key="1">
    <source>
        <dbReference type="ARBA" id="ARBA00000189"/>
    </source>
</evidence>
<evidence type="ECO:0000256" key="17">
    <source>
        <dbReference type="PIRSR" id="PIRSR600823-4"/>
    </source>
</evidence>
<dbReference type="PROSITE" id="PS00436">
    <property type="entry name" value="PEROXIDASE_2"/>
    <property type="match status" value="1"/>
</dbReference>
<evidence type="ECO:0000256" key="16">
    <source>
        <dbReference type="PIRSR" id="PIRSR600823-3"/>
    </source>
</evidence>
<feature type="binding site" evidence="16">
    <location>
        <position position="83"/>
    </location>
    <ligand>
        <name>Ca(2+)</name>
        <dbReference type="ChEBI" id="CHEBI:29108"/>
        <label>1</label>
    </ligand>
</feature>
<dbReference type="OrthoDB" id="2113341at2759"/>
<keyword evidence="12" id="KW-0873">Pyrrolidone carboxylic acid</keyword>
<keyword evidence="19" id="KW-0964">Secreted</keyword>
<keyword evidence="7 16" id="KW-0106">Calcium</keyword>
<sequence>MVLGVVLLIATTVAAVSENDNTAYIDLPSSSVDEVQQQQQQVNCPQLGDVVRSHVQAAFGADRLVTAGLLRIFFHDCFPQGCDASILLGNEFVGERRKNARETIANQGLQDGALQLIERIRQKVHEDSRCRASVSCADILALATRDAVNLAGGPKYEVPLGRRDSMGPAQDWQIGLLPKPFDSVGTQINSFRNRGFNENDLVALSGAHTVGHARCGAFSDRTNNPGNDGFAWHLKNMCAANKDWKQQLDGTPANFDNRYFNDLREKRGVLTSDVELAKDDSPVKWLVDGFARDENWFKWQFGESMKKLGNLNWRTQNVDGEIRTRSCFTTNSGSFFTTTHVDDLNTPTDDDDDEGLLAAAA</sequence>
<evidence type="ECO:0000256" key="9">
    <source>
        <dbReference type="ARBA" id="ARBA00023004"/>
    </source>
</evidence>
<keyword evidence="9 16" id="KW-0408">Iron</keyword>
<dbReference type="PANTHER" id="PTHR31517">
    <property type="match status" value="1"/>
</dbReference>
<feature type="disulfide bond" evidence="18">
    <location>
        <begin position="77"/>
        <end position="82"/>
    </location>
</feature>
<feature type="disulfide bond" evidence="18">
    <location>
        <begin position="136"/>
        <end position="327"/>
    </location>
</feature>
<feature type="binding site" evidence="16">
    <location>
        <position position="251"/>
    </location>
    <ligand>
        <name>Ca(2+)</name>
        <dbReference type="ChEBI" id="CHEBI:29108"/>
        <label>2</label>
    </ligand>
</feature>
<dbReference type="GO" id="GO:0020037">
    <property type="term" value="F:heme binding"/>
    <property type="evidence" value="ECO:0007669"/>
    <property type="project" value="UniProtKB-UniRule"/>
</dbReference>
<dbReference type="EMBL" id="RWGY01000031">
    <property type="protein sequence ID" value="TVU16723.1"/>
    <property type="molecule type" value="Genomic_DNA"/>
</dbReference>
<dbReference type="InterPro" id="IPR019793">
    <property type="entry name" value="Peroxidases_heam-ligand_BS"/>
</dbReference>
<comment type="similarity">
    <text evidence="19">Belongs to the peroxidase family. Classical plant (class III) peroxidase subfamily.</text>
</comment>
<keyword evidence="8 19" id="KW-0560">Oxidoreductase</keyword>
<dbReference type="PANTHER" id="PTHR31517:SF51">
    <property type="entry name" value="PEROXIDASE 55"/>
    <property type="match status" value="1"/>
</dbReference>